<reference evidence="1 2" key="1">
    <citation type="journal article" date="2015" name="Sci. Rep.">
        <title>Unraveling adaptation of Pontibacter korlensis to radiation and infertility in desert through complete genome and comparative transcriptomic analysis.</title>
        <authorList>
            <person name="Dai J."/>
            <person name="Dai W."/>
            <person name="Qiu C."/>
            <person name="Yang Z."/>
            <person name="Zhang Y."/>
            <person name="Zhou M."/>
            <person name="Zhang L."/>
            <person name="Fang C."/>
            <person name="Gao Q."/>
            <person name="Yang Q."/>
            <person name="Li X."/>
            <person name="Wang Z."/>
            <person name="Wang Z."/>
            <person name="Jia Z."/>
            <person name="Chen X."/>
        </authorList>
    </citation>
    <scope>NUCLEOTIDE SEQUENCE [LARGE SCALE GENOMIC DNA]</scope>
    <source>
        <strain evidence="1 2">X14-1T</strain>
    </source>
</reference>
<name>A0A0E3UX60_9BACT</name>
<evidence type="ECO:0000313" key="2">
    <source>
        <dbReference type="Proteomes" id="UP000033109"/>
    </source>
</evidence>
<dbReference type="EMBL" id="CP009621">
    <property type="protein sequence ID" value="AKD03311.1"/>
    <property type="molecule type" value="Genomic_DNA"/>
</dbReference>
<dbReference type="PATRIC" id="fig|400092.3.peg.2084"/>
<evidence type="ECO:0000313" key="1">
    <source>
        <dbReference type="EMBL" id="AKD03311.1"/>
    </source>
</evidence>
<dbReference type="STRING" id="400092.PKOR_09485"/>
<dbReference type="RefSeq" id="WP_046310353.1">
    <property type="nucleotide sequence ID" value="NZ_CBCSCY010000031.1"/>
</dbReference>
<gene>
    <name evidence="1" type="ORF">PKOR_09485</name>
</gene>
<organism evidence="1 2">
    <name type="scientific">Pontibacter korlensis</name>
    <dbReference type="NCBI Taxonomy" id="400092"/>
    <lineage>
        <taxon>Bacteria</taxon>
        <taxon>Pseudomonadati</taxon>
        <taxon>Bacteroidota</taxon>
        <taxon>Cytophagia</taxon>
        <taxon>Cytophagales</taxon>
        <taxon>Hymenobacteraceae</taxon>
        <taxon>Pontibacter</taxon>
    </lineage>
</organism>
<keyword evidence="2" id="KW-1185">Reference proteome</keyword>
<dbReference type="HOGENOM" id="CLU_1433307_0_0_10"/>
<dbReference type="Proteomes" id="UP000033109">
    <property type="component" value="Chromosome"/>
</dbReference>
<dbReference type="AlphaFoldDB" id="A0A0E3UX60"/>
<dbReference type="OrthoDB" id="10015776at2"/>
<sequence>MEAMKDRISLSDFLTLVEEEVLDRFEVLDYIEEVTKNHQPHRLKALLDEVDIHISIRRDELEFEYRDRIIAALDQYSLQGKEPPYNIITLPGAEPKKVHDKDKLLNGAISMALYPLYQLKQEIVSILKISVPNVTPKQGQALHRSQPQQILSQQDLAPSTNGEFGFYYHLTEDGKKVYPIVKELYSKVK</sequence>
<accession>A0A0E3UX60</accession>
<dbReference type="KEGG" id="pko:PKOR_09485"/>
<proteinExistence type="predicted"/>
<protein>
    <submittedName>
        <fullName evidence="1">Uncharacterized protein</fullName>
    </submittedName>
</protein>